<keyword evidence="1" id="KW-1133">Transmembrane helix</keyword>
<protein>
    <recommendedName>
        <fullName evidence="4">Flagellin</fullName>
    </recommendedName>
</protein>
<feature type="transmembrane region" description="Helical" evidence="1">
    <location>
        <begin position="20"/>
        <end position="45"/>
    </location>
</feature>
<evidence type="ECO:0000313" key="3">
    <source>
        <dbReference type="Proteomes" id="UP001597052"/>
    </source>
</evidence>
<sequence length="273" mass="29383">MTGPRPMGLLGADNRGVSETLGYILVFSIVITTITTATVFGFSGLEDRQAAEEVRNVERAFDVLADNFGDIARYEDPSRATEMRLASGTVAVGDPVTITIGQNSTTPGEAFVDDPNNVTNVTLQPLVFRSDGGDVVYESGVVFRADDGRSIARSSLPFVVGEERALVPTVATAQGGSTTGVGGERTVLVVGELRPNTRTLHNRTVEGDDLRVRIESPRADGWDRRLRAEGYRNVSYDAATDTVTADLAVERDGTVRHPEQARLPVTNIAVRFD</sequence>
<gene>
    <name evidence="2" type="ORF">ACFSBW_04260</name>
</gene>
<dbReference type="AlphaFoldDB" id="A0ABD6D5K2"/>
<comment type="caution">
    <text evidence="2">The sequence shown here is derived from an EMBL/GenBank/DDBJ whole genome shotgun (WGS) entry which is preliminary data.</text>
</comment>
<dbReference type="InterPro" id="IPR055713">
    <property type="entry name" value="DUF7289"/>
</dbReference>
<proteinExistence type="predicted"/>
<dbReference type="RefSeq" id="WP_256394775.1">
    <property type="nucleotide sequence ID" value="NZ_JANHDJ010000001.1"/>
</dbReference>
<organism evidence="2 3">
    <name type="scientific">Halohasta litorea</name>
    <dbReference type="NCBI Taxonomy" id="869891"/>
    <lineage>
        <taxon>Archaea</taxon>
        <taxon>Methanobacteriati</taxon>
        <taxon>Methanobacteriota</taxon>
        <taxon>Stenosarchaea group</taxon>
        <taxon>Halobacteria</taxon>
        <taxon>Halobacteriales</taxon>
        <taxon>Haloferacaceae</taxon>
        <taxon>Halohasta</taxon>
    </lineage>
</organism>
<evidence type="ECO:0000313" key="2">
    <source>
        <dbReference type="EMBL" id="MFD1641088.1"/>
    </source>
</evidence>
<keyword evidence="1" id="KW-0472">Membrane</keyword>
<dbReference type="Pfam" id="PF23960">
    <property type="entry name" value="DUF7289"/>
    <property type="match status" value="1"/>
</dbReference>
<accession>A0ABD6D5K2</accession>
<evidence type="ECO:0000256" key="1">
    <source>
        <dbReference type="SAM" id="Phobius"/>
    </source>
</evidence>
<reference evidence="2 3" key="1">
    <citation type="journal article" date="2019" name="Int. J. Syst. Evol. Microbiol.">
        <title>The Global Catalogue of Microorganisms (GCM) 10K type strain sequencing project: providing services to taxonomists for standard genome sequencing and annotation.</title>
        <authorList>
            <consortium name="The Broad Institute Genomics Platform"/>
            <consortium name="The Broad Institute Genome Sequencing Center for Infectious Disease"/>
            <person name="Wu L."/>
            <person name="Ma J."/>
        </authorList>
    </citation>
    <scope>NUCLEOTIDE SEQUENCE [LARGE SCALE GENOMIC DNA]</scope>
    <source>
        <strain evidence="2 3">CGMCC 1.10593</strain>
    </source>
</reference>
<evidence type="ECO:0008006" key="4">
    <source>
        <dbReference type="Google" id="ProtNLM"/>
    </source>
</evidence>
<keyword evidence="3" id="KW-1185">Reference proteome</keyword>
<dbReference type="EMBL" id="JBHUDM010000001">
    <property type="protein sequence ID" value="MFD1641088.1"/>
    <property type="molecule type" value="Genomic_DNA"/>
</dbReference>
<name>A0ABD6D5K2_9EURY</name>
<keyword evidence="1" id="KW-0812">Transmembrane</keyword>
<dbReference type="Proteomes" id="UP001597052">
    <property type="component" value="Unassembled WGS sequence"/>
</dbReference>